<sequence>MAETMIASDEMTGRQIETALDQVRAAMRKHSSEIPKEIAQQVLGVDNLGMQMFAVFRKQAEMFSNMIVHRWKASLMPSPMEVLKATGRRLYVDDAVVSAMPRGTGEEGKTIFFPLDLSKRGGHISDDDLEKEFESHGLLPEYPDNLADVNKADPAFADEHPNCTHWKDKNGKWCYAAFDRWDGERLVSVGRDDLGWDDCWWFAGRRK</sequence>
<evidence type="ECO:0000313" key="2">
    <source>
        <dbReference type="Proteomes" id="UP000177659"/>
    </source>
</evidence>
<comment type="caution">
    <text evidence="1">The sequence shown here is derived from an EMBL/GenBank/DDBJ whole genome shotgun (WGS) entry which is preliminary data.</text>
</comment>
<dbReference type="AlphaFoldDB" id="A0A1F6D0I7"/>
<gene>
    <name evidence="1" type="ORF">A3D62_00050</name>
</gene>
<reference evidence="1 2" key="1">
    <citation type="journal article" date="2016" name="Nat. Commun.">
        <title>Thousands of microbial genomes shed light on interconnected biogeochemical processes in an aquifer system.</title>
        <authorList>
            <person name="Anantharaman K."/>
            <person name="Brown C.T."/>
            <person name="Hug L.A."/>
            <person name="Sharon I."/>
            <person name="Castelle C.J."/>
            <person name="Probst A.J."/>
            <person name="Thomas B.C."/>
            <person name="Singh A."/>
            <person name="Wilkins M.J."/>
            <person name="Karaoz U."/>
            <person name="Brodie E.L."/>
            <person name="Williams K.H."/>
            <person name="Hubbard S.S."/>
            <person name="Banfield J.F."/>
        </authorList>
    </citation>
    <scope>NUCLEOTIDE SEQUENCE [LARGE SCALE GENOMIC DNA]</scope>
</reference>
<dbReference type="EMBL" id="MFLC01000028">
    <property type="protein sequence ID" value="OGG54895.1"/>
    <property type="molecule type" value="Genomic_DNA"/>
</dbReference>
<proteinExistence type="predicted"/>
<name>A0A1F6D0I7_9BACT</name>
<protein>
    <submittedName>
        <fullName evidence="1">Uncharacterized protein</fullName>
    </submittedName>
</protein>
<evidence type="ECO:0000313" key="1">
    <source>
        <dbReference type="EMBL" id="OGG54895.1"/>
    </source>
</evidence>
<dbReference type="Proteomes" id="UP000177659">
    <property type="component" value="Unassembled WGS sequence"/>
</dbReference>
<organism evidence="1 2">
    <name type="scientific">Candidatus Kaiserbacteria bacterium RIFCSPHIGHO2_02_FULL_49_11</name>
    <dbReference type="NCBI Taxonomy" id="1798489"/>
    <lineage>
        <taxon>Bacteria</taxon>
        <taxon>Candidatus Kaiseribacteriota</taxon>
    </lineage>
</organism>
<accession>A0A1F6D0I7</accession>